<proteinExistence type="predicted"/>
<dbReference type="InterPro" id="IPR013785">
    <property type="entry name" value="Aldolase_TIM"/>
</dbReference>
<organism evidence="3 4">
    <name type="scientific">Lentisphaera profundi</name>
    <dbReference type="NCBI Taxonomy" id="1658616"/>
    <lineage>
        <taxon>Bacteria</taxon>
        <taxon>Pseudomonadati</taxon>
        <taxon>Lentisphaerota</taxon>
        <taxon>Lentisphaeria</taxon>
        <taxon>Lentisphaerales</taxon>
        <taxon>Lentisphaeraceae</taxon>
        <taxon>Lentisphaera</taxon>
    </lineage>
</organism>
<dbReference type="Gene3D" id="3.20.20.70">
    <property type="entry name" value="Aldolase class I"/>
    <property type="match status" value="1"/>
</dbReference>
<dbReference type="InterPro" id="IPR013780">
    <property type="entry name" value="Glyco_hydro_b"/>
</dbReference>
<dbReference type="RefSeq" id="WP_274148714.1">
    <property type="nucleotide sequence ID" value="NZ_CP117811.1"/>
</dbReference>
<dbReference type="Gene3D" id="2.60.40.1180">
    <property type="entry name" value="Golgi alpha-mannosidase II"/>
    <property type="match status" value="1"/>
</dbReference>
<dbReference type="GO" id="GO:0004557">
    <property type="term" value="F:alpha-galactosidase activity"/>
    <property type="evidence" value="ECO:0007669"/>
    <property type="project" value="UniProtKB-EC"/>
</dbReference>
<keyword evidence="2 3" id="KW-0326">Glycosidase</keyword>
<dbReference type="InterPro" id="IPR050985">
    <property type="entry name" value="Alpha-glycosidase_related"/>
</dbReference>
<evidence type="ECO:0000256" key="2">
    <source>
        <dbReference type="ARBA" id="ARBA00023295"/>
    </source>
</evidence>
<dbReference type="Pfam" id="PF02065">
    <property type="entry name" value="Melibiase"/>
    <property type="match status" value="1"/>
</dbReference>
<sequence>MDFTYKDGAFSLVDQEGNGWRNLQFELNGVLSSQLNELFNTLSDQGGTVLLSGSGYQEEINFTLDKKSNSLVLSRSIINTSEQALELQSIRDGILASDAELCYTRPIKVIDYYRVRYFHSSNIKTEKYPRFRVEHPYLKCIPYEPVHINSDEANHFPVFAVEFDREHSVVLVQGDLNQVKFERSWNLGLEGESDSKFIKTYEGLQKYTLSDAFSLAAGERVEVSRVFYQLKYDTHPQYAFDDYVATLNQHHNFQGKNSKMLREGVFCTWNYGTFGNITEDLILNRAKAMAENMPNCTHFLIDDGYQALRNTYNNPNAGIDSFYPVPVEGYDKEKFPNGMKVVADGIRDLGLKPCIWLSPKVYLSSPLAKEKPEWLQKDKDGSVRILGESSFLDLSHPEARDFYLKVLDALFVQWGFEGVKYDFMTQWFLKEDSRFGHKSGIEWRDFAFSEIRKRIGDDGFFMTCIAFSAGNPFPGLNADSYRCGFDIHDGTWSEQVRACSGTMAQTMIKGKDTFLLNMDSLGFGDNPENEQFFRLNWCYITQGILEFGGKLEEHSPEQFAIFNKILENADRGNKVNVLDDKAFTGEPLPEILQVRYEDDGPMKQAGVKQHISFFNWSNETKLISVSLEKADLNGSETFSDFWSDQDMQVNGNFLSVELTPHSSKLIQVK</sequence>
<protein>
    <submittedName>
        <fullName evidence="3">Alpha-galactosidase</fullName>
        <ecNumber evidence="3">3.2.1.22</ecNumber>
    </submittedName>
</protein>
<dbReference type="SUPFAM" id="SSF51445">
    <property type="entry name" value="(Trans)glycosidases"/>
    <property type="match status" value="1"/>
</dbReference>
<gene>
    <name evidence="3" type="ORF">PQO03_06085</name>
</gene>
<dbReference type="EC" id="3.2.1.22" evidence="3"/>
<name>A0ABY7VPZ9_9BACT</name>
<dbReference type="EMBL" id="CP117811">
    <property type="protein sequence ID" value="WDE95288.1"/>
    <property type="molecule type" value="Genomic_DNA"/>
</dbReference>
<dbReference type="PANTHER" id="PTHR43053">
    <property type="entry name" value="GLYCOSIDASE FAMILY 31"/>
    <property type="match status" value="1"/>
</dbReference>
<evidence type="ECO:0000313" key="3">
    <source>
        <dbReference type="EMBL" id="WDE95288.1"/>
    </source>
</evidence>
<dbReference type="Proteomes" id="UP001214250">
    <property type="component" value="Chromosome 1"/>
</dbReference>
<keyword evidence="1 3" id="KW-0378">Hydrolase</keyword>
<accession>A0ABY7VPZ9</accession>
<dbReference type="InterPro" id="IPR017853">
    <property type="entry name" value="GH"/>
</dbReference>
<evidence type="ECO:0000313" key="4">
    <source>
        <dbReference type="Proteomes" id="UP001214250"/>
    </source>
</evidence>
<keyword evidence="4" id="KW-1185">Reference proteome</keyword>
<reference evidence="3 4" key="1">
    <citation type="submission" date="2023-02" db="EMBL/GenBank/DDBJ databases">
        <title>Genome sequence of Lentisphaera profundi SAORIC-696.</title>
        <authorList>
            <person name="Kim e."/>
            <person name="Cho J.-C."/>
            <person name="Choi A."/>
            <person name="Kang I."/>
        </authorList>
    </citation>
    <scope>NUCLEOTIDE SEQUENCE [LARGE SCALE GENOMIC DNA]</scope>
    <source>
        <strain evidence="3 4">SAORIC-696</strain>
    </source>
</reference>
<evidence type="ECO:0000256" key="1">
    <source>
        <dbReference type="ARBA" id="ARBA00022801"/>
    </source>
</evidence>